<dbReference type="Pfam" id="PF01882">
    <property type="entry name" value="DUF58"/>
    <property type="match status" value="1"/>
</dbReference>
<reference evidence="2 3" key="1">
    <citation type="submission" date="2023-02" db="EMBL/GenBank/DDBJ databases">
        <title>Genome sequence of Lentisphaera profundi SAORIC-696.</title>
        <authorList>
            <person name="Kim e."/>
            <person name="Cho J.-C."/>
            <person name="Choi A."/>
            <person name="Kang I."/>
        </authorList>
    </citation>
    <scope>NUCLEOTIDE SEQUENCE [LARGE SCALE GENOMIC DNA]</scope>
    <source>
        <strain evidence="2 3">SAORIC-696</strain>
    </source>
</reference>
<dbReference type="SUPFAM" id="SSF53300">
    <property type="entry name" value="vWA-like"/>
    <property type="match status" value="1"/>
</dbReference>
<dbReference type="PANTHER" id="PTHR33608:SF6">
    <property type="entry name" value="BLL2464 PROTEIN"/>
    <property type="match status" value="1"/>
</dbReference>
<dbReference type="EMBL" id="CP117811">
    <property type="protein sequence ID" value="WDE96446.1"/>
    <property type="molecule type" value="Genomic_DNA"/>
</dbReference>
<feature type="domain" description="DUF58" evidence="1">
    <location>
        <begin position="45"/>
        <end position="233"/>
    </location>
</feature>
<dbReference type="InterPro" id="IPR036465">
    <property type="entry name" value="vWFA_dom_sf"/>
</dbReference>
<dbReference type="PANTHER" id="PTHR33608">
    <property type="entry name" value="BLL2464 PROTEIN"/>
    <property type="match status" value="1"/>
</dbReference>
<dbReference type="Gene3D" id="3.40.50.410">
    <property type="entry name" value="von Willebrand factor, type A domain"/>
    <property type="match status" value="1"/>
</dbReference>
<protein>
    <submittedName>
        <fullName evidence="2">DUF58 domain-containing protein</fullName>
    </submittedName>
</protein>
<dbReference type="RefSeq" id="WP_274150512.1">
    <property type="nucleotide sequence ID" value="NZ_CP117811.1"/>
</dbReference>
<dbReference type="InterPro" id="IPR002881">
    <property type="entry name" value="DUF58"/>
</dbReference>
<evidence type="ECO:0000313" key="3">
    <source>
        <dbReference type="Proteomes" id="UP001214250"/>
    </source>
</evidence>
<evidence type="ECO:0000313" key="2">
    <source>
        <dbReference type="EMBL" id="WDE96446.1"/>
    </source>
</evidence>
<accession>A0ABY7VUD9</accession>
<name>A0ABY7VUD9_9BACT</name>
<proteinExistence type="predicted"/>
<gene>
    <name evidence="2" type="ORF">PQO03_00515</name>
</gene>
<organism evidence="2 3">
    <name type="scientific">Lentisphaera profundi</name>
    <dbReference type="NCBI Taxonomy" id="1658616"/>
    <lineage>
        <taxon>Bacteria</taxon>
        <taxon>Pseudomonadati</taxon>
        <taxon>Lentisphaerota</taxon>
        <taxon>Lentisphaeria</taxon>
        <taxon>Lentisphaerales</taxon>
        <taxon>Lentisphaeraceae</taxon>
        <taxon>Lentisphaera</taxon>
    </lineage>
</organism>
<sequence>MDSSPHVNDHIDEKQFSLAVKRLADSLSYGTDISPFLGGGIDFVQSRQYMPGDSVKSIDWRVTARTGKVFVKEYEAPKQMPIYIVMDTSASMCVSSLKMSKYAWAVQIATSLALVAQNRMSPVGLMGCGSRERTLHYQPSVSKNIVMQWANDLRYYDLAERTSLGETLRGLLPSLKSKSVVVVISDLHDADAISALKLVQQGHDCMVLLMRDPAEEGHLGGGIFRAQEAESGAGFTSHGKKNWFAGENYISVLKRAGIDNLLLRTDEPMMSKLRHFLKHRDALGKSRL</sequence>
<dbReference type="Proteomes" id="UP001214250">
    <property type="component" value="Chromosome 1"/>
</dbReference>
<evidence type="ECO:0000259" key="1">
    <source>
        <dbReference type="Pfam" id="PF01882"/>
    </source>
</evidence>
<keyword evidence="3" id="KW-1185">Reference proteome</keyword>